<reference evidence="6 7" key="1">
    <citation type="submission" date="2017-02" db="EMBL/GenBank/DDBJ databases">
        <title>Pseudoalteromonas ulvae TC14 Genome.</title>
        <authorList>
            <person name="Molmeret M."/>
        </authorList>
    </citation>
    <scope>NUCLEOTIDE SEQUENCE [LARGE SCALE GENOMIC DNA]</scope>
    <source>
        <strain evidence="6">TC14</strain>
    </source>
</reference>
<gene>
    <name evidence="6" type="ORF">B1199_19815</name>
</gene>
<dbReference type="Proteomes" id="UP000194841">
    <property type="component" value="Unassembled WGS sequence"/>
</dbReference>
<dbReference type="OrthoDB" id="245475at2"/>
<evidence type="ECO:0000313" key="6">
    <source>
        <dbReference type="EMBL" id="OUL55955.1"/>
    </source>
</evidence>
<evidence type="ECO:0000256" key="3">
    <source>
        <dbReference type="ARBA" id="ARBA00022729"/>
    </source>
</evidence>
<accession>A0A244CKQ6</accession>
<dbReference type="InterPro" id="IPR025997">
    <property type="entry name" value="SBP_2_dom"/>
</dbReference>
<comment type="caution">
    <text evidence="6">The sequence shown here is derived from an EMBL/GenBank/DDBJ whole genome shotgun (WGS) entry which is preliminary data.</text>
</comment>
<organism evidence="6 7">
    <name type="scientific">Pseudoalteromonas ulvae</name>
    <dbReference type="NCBI Taxonomy" id="107327"/>
    <lineage>
        <taxon>Bacteria</taxon>
        <taxon>Pseudomonadati</taxon>
        <taxon>Pseudomonadota</taxon>
        <taxon>Gammaproteobacteria</taxon>
        <taxon>Alteromonadales</taxon>
        <taxon>Pseudoalteromonadaceae</taxon>
        <taxon>Pseudoalteromonas</taxon>
    </lineage>
</organism>
<dbReference type="Gene3D" id="3.40.50.2300">
    <property type="match status" value="2"/>
</dbReference>
<feature type="domain" description="Periplasmic binding protein" evidence="5">
    <location>
        <begin position="30"/>
        <end position="299"/>
    </location>
</feature>
<dbReference type="AlphaFoldDB" id="A0A244CKQ6"/>
<dbReference type="PANTHER" id="PTHR46847">
    <property type="entry name" value="D-ALLOSE-BINDING PERIPLASMIC PROTEIN-RELATED"/>
    <property type="match status" value="1"/>
</dbReference>
<dbReference type="InterPro" id="IPR028082">
    <property type="entry name" value="Peripla_BP_I"/>
</dbReference>
<feature type="chain" id="PRO_5011253970" description="Periplasmic binding protein domain-containing protein" evidence="4">
    <location>
        <begin position="25"/>
        <end position="375"/>
    </location>
</feature>
<dbReference type="EMBL" id="MWPV01000008">
    <property type="protein sequence ID" value="OUL55955.1"/>
    <property type="molecule type" value="Genomic_DNA"/>
</dbReference>
<keyword evidence="3 4" id="KW-0732">Signal</keyword>
<evidence type="ECO:0000256" key="1">
    <source>
        <dbReference type="ARBA" id="ARBA00004196"/>
    </source>
</evidence>
<dbReference type="GO" id="GO:0030313">
    <property type="term" value="C:cell envelope"/>
    <property type="evidence" value="ECO:0007669"/>
    <property type="project" value="UniProtKB-SubCell"/>
</dbReference>
<evidence type="ECO:0000259" key="5">
    <source>
        <dbReference type="Pfam" id="PF13407"/>
    </source>
</evidence>
<comment type="subcellular location">
    <subcellularLocation>
        <location evidence="1">Cell envelope</location>
    </subcellularLocation>
</comment>
<dbReference type="CDD" id="cd06324">
    <property type="entry name" value="PBP1_ABC_sugar_binding-like"/>
    <property type="match status" value="1"/>
</dbReference>
<evidence type="ECO:0000256" key="2">
    <source>
        <dbReference type="ARBA" id="ARBA00007639"/>
    </source>
</evidence>
<dbReference type="SUPFAM" id="SSF53822">
    <property type="entry name" value="Periplasmic binding protein-like I"/>
    <property type="match status" value="1"/>
</dbReference>
<dbReference type="GO" id="GO:0055085">
    <property type="term" value="P:transmembrane transport"/>
    <property type="evidence" value="ECO:0007669"/>
    <property type="project" value="UniProtKB-ARBA"/>
</dbReference>
<comment type="similarity">
    <text evidence="2">Belongs to the bacterial solute-binding protein 2 family.</text>
</comment>
<dbReference type="Pfam" id="PF13407">
    <property type="entry name" value="Peripla_BP_4"/>
    <property type="match status" value="1"/>
</dbReference>
<name>A0A244CKQ6_PSEDV</name>
<evidence type="ECO:0000313" key="7">
    <source>
        <dbReference type="Proteomes" id="UP000194841"/>
    </source>
</evidence>
<feature type="signal peptide" evidence="4">
    <location>
        <begin position="1"/>
        <end position="24"/>
    </location>
</feature>
<dbReference type="GO" id="GO:0030246">
    <property type="term" value="F:carbohydrate binding"/>
    <property type="evidence" value="ECO:0007669"/>
    <property type="project" value="UniProtKB-ARBA"/>
</dbReference>
<protein>
    <recommendedName>
        <fullName evidence="5">Periplasmic binding protein domain-containing protein</fullName>
    </recommendedName>
</protein>
<dbReference type="PANTHER" id="PTHR46847:SF2">
    <property type="entry name" value="ABC TRANSPORTER SUGAR-BINDING PROTEIN"/>
    <property type="match status" value="1"/>
</dbReference>
<sequence>MHVFRKFIVWFVFISFAASTAALAKPTVLFVNPSIINEPFWLKTEMITQAAAADLDIQLDIVYGGGNRLIQFDEVRRYLQYQKKPDYVIFMNYPGGAKPMMSLLEEYKVPFITLENNILDEERTQVGLPGENFTYWLGEIFYDHQQAGKLLASDLIRQYQKHHTESATVIGLSGHHGQESLARNQGLLESVAQSEAVSLGQIVYASWSEQLAYQNTLKLLKRYPKTAMIWSASDLMGYGAIRASKELGLIVNKDVFIGGFDWLNPSLEKIIQGEMSASVGGHFMMGAWALISIADHMQGIPYWSHSKSKQLIFELELVNQDNVASLLPLMKQNQNAWIDFDFRQFSLQNQAKAGYQFSVEKIVSNLKPSNTSLAK</sequence>
<keyword evidence="7" id="KW-1185">Reference proteome</keyword>
<evidence type="ECO:0000256" key="4">
    <source>
        <dbReference type="SAM" id="SignalP"/>
    </source>
</evidence>
<proteinExistence type="inferred from homology"/>